<dbReference type="EMBL" id="ALNK01000036">
    <property type="protein sequence ID" value="EJU20376.1"/>
    <property type="molecule type" value="Genomic_DNA"/>
</dbReference>
<reference evidence="2 3" key="1">
    <citation type="submission" date="2012-07" db="EMBL/GenBank/DDBJ databases">
        <authorList>
            <person name="Durkin A.S."/>
            <person name="McCorrison J."/>
            <person name="Torralba M."/>
            <person name="Gillis M."/>
            <person name="Methe B."/>
            <person name="Sutton G."/>
            <person name="Nelson K.E."/>
        </authorList>
    </citation>
    <scope>NUCLEOTIDE SEQUENCE [LARGE SCALE GENOMIC DNA]</scope>
    <source>
        <strain evidence="2 3">OBRC8</strain>
    </source>
</reference>
<protein>
    <submittedName>
        <fullName evidence="2">Uncharacterized protein</fullName>
    </submittedName>
</protein>
<organism evidence="2 3">
    <name type="scientific">Peptoanaerobacter stomatis</name>
    <dbReference type="NCBI Taxonomy" id="796937"/>
    <lineage>
        <taxon>Bacteria</taxon>
        <taxon>Bacillati</taxon>
        <taxon>Bacillota</taxon>
        <taxon>Clostridia</taxon>
        <taxon>Peptostreptococcales</taxon>
        <taxon>Filifactoraceae</taxon>
        <taxon>Peptoanaerobacter</taxon>
    </lineage>
</organism>
<proteinExistence type="predicted"/>
<evidence type="ECO:0000313" key="2">
    <source>
        <dbReference type="EMBL" id="EJU20376.1"/>
    </source>
</evidence>
<dbReference type="AlphaFoldDB" id="J4W2E5"/>
<gene>
    <name evidence="2" type="ORF">HMPREF1143_0102</name>
</gene>
<feature type="transmembrane region" description="Helical" evidence="1">
    <location>
        <begin position="6"/>
        <end position="22"/>
    </location>
</feature>
<comment type="caution">
    <text evidence="2">The sequence shown here is derived from an EMBL/GenBank/DDBJ whole genome shotgun (WGS) entry which is preliminary data.</text>
</comment>
<dbReference type="Proteomes" id="UP000005244">
    <property type="component" value="Unassembled WGS sequence"/>
</dbReference>
<evidence type="ECO:0000256" key="1">
    <source>
        <dbReference type="SAM" id="Phobius"/>
    </source>
</evidence>
<keyword evidence="1" id="KW-0812">Transmembrane</keyword>
<name>J4W2E5_9FIRM</name>
<keyword evidence="1" id="KW-0472">Membrane</keyword>
<evidence type="ECO:0000313" key="3">
    <source>
        <dbReference type="Proteomes" id="UP000005244"/>
    </source>
</evidence>
<dbReference type="RefSeq" id="WP_009531587.1">
    <property type="nucleotide sequence ID" value="NZ_ALNK01000036.1"/>
</dbReference>
<keyword evidence="3" id="KW-1185">Reference proteome</keyword>
<accession>J4W2E5</accession>
<sequence length="63" mass="7234">MKEILIMILCFITGYIVAVYINKKHIAKAKKDIMYVNTLKSKEYKRGYNCALTYRKGVGDGRG</sequence>
<keyword evidence="1" id="KW-1133">Transmembrane helix</keyword>